<keyword evidence="3" id="KW-0677">Repeat</keyword>
<dbReference type="InterPro" id="IPR003591">
    <property type="entry name" value="Leu-rich_rpt_typical-subtyp"/>
</dbReference>
<comment type="subcellular location">
    <subcellularLocation>
        <location evidence="1">Cytoplasm</location>
        <location evidence="1">Cytoskeleton</location>
        <location evidence="1">Cilium axoneme</location>
    </subcellularLocation>
</comment>
<evidence type="ECO:0000313" key="10">
    <source>
        <dbReference type="EMBL" id="GAX83518.1"/>
    </source>
</evidence>
<dbReference type="OrthoDB" id="630895at2759"/>
<keyword evidence="6 7" id="KW-0443">Lipid metabolism</keyword>
<dbReference type="Gene3D" id="1.25.10.10">
    <property type="entry name" value="Leucine-rich Repeat Variant"/>
    <property type="match status" value="1"/>
</dbReference>
<evidence type="ECO:0000256" key="2">
    <source>
        <dbReference type="ARBA" id="ARBA00022614"/>
    </source>
</evidence>
<dbReference type="STRING" id="1157962.A0A250XKC5"/>
<feature type="compositionally biased region" description="Polar residues" evidence="8">
    <location>
        <begin position="1317"/>
        <end position="1350"/>
    </location>
</feature>
<evidence type="ECO:0000256" key="5">
    <source>
        <dbReference type="ARBA" id="ARBA00022963"/>
    </source>
</evidence>
<reference evidence="10 11" key="1">
    <citation type="submission" date="2017-08" db="EMBL/GenBank/DDBJ databases">
        <title>Acidophilic green algal genome provides insights into adaptation to an acidic environment.</title>
        <authorList>
            <person name="Hirooka S."/>
            <person name="Hirose Y."/>
            <person name="Kanesaki Y."/>
            <person name="Higuchi S."/>
            <person name="Fujiwara T."/>
            <person name="Onuma R."/>
            <person name="Era A."/>
            <person name="Ohbayashi R."/>
            <person name="Uzuka A."/>
            <person name="Nozaki H."/>
            <person name="Yoshikawa H."/>
            <person name="Miyagishima S.Y."/>
        </authorList>
    </citation>
    <scope>NUCLEOTIDE SEQUENCE [LARGE SCALE GENOMIC DNA]</scope>
    <source>
        <strain evidence="10 11">NIES-2499</strain>
    </source>
</reference>
<proteinExistence type="predicted"/>
<dbReference type="PROSITE" id="PS51635">
    <property type="entry name" value="PNPLA"/>
    <property type="match status" value="1"/>
</dbReference>
<dbReference type="SUPFAM" id="SSF52151">
    <property type="entry name" value="FabD/lysophospholipase-like"/>
    <property type="match status" value="1"/>
</dbReference>
<accession>A0A250XKC5</accession>
<dbReference type="Pfam" id="PF01734">
    <property type="entry name" value="Patatin"/>
    <property type="match status" value="1"/>
</dbReference>
<feature type="region of interest" description="Disordered" evidence="8">
    <location>
        <begin position="1309"/>
        <end position="1355"/>
    </location>
</feature>
<dbReference type="Proteomes" id="UP000232323">
    <property type="component" value="Unassembled WGS sequence"/>
</dbReference>
<dbReference type="PANTHER" id="PTHR24185">
    <property type="entry name" value="CALCIUM-INDEPENDENT PHOSPHOLIPASE A2-GAMMA"/>
    <property type="match status" value="1"/>
</dbReference>
<dbReference type="PROSITE" id="PS51450">
    <property type="entry name" value="LRR"/>
    <property type="match status" value="2"/>
</dbReference>
<dbReference type="InterPro" id="IPR016035">
    <property type="entry name" value="Acyl_Trfase/lysoPLipase"/>
</dbReference>
<feature type="active site" description="Proton acceptor" evidence="7">
    <location>
        <position position="773"/>
    </location>
</feature>
<dbReference type="SUPFAM" id="SSF52058">
    <property type="entry name" value="L domain-like"/>
    <property type="match status" value="1"/>
</dbReference>
<evidence type="ECO:0000313" key="11">
    <source>
        <dbReference type="Proteomes" id="UP000232323"/>
    </source>
</evidence>
<dbReference type="GO" id="GO:0016042">
    <property type="term" value="P:lipid catabolic process"/>
    <property type="evidence" value="ECO:0007669"/>
    <property type="project" value="UniProtKB-UniRule"/>
</dbReference>
<evidence type="ECO:0000256" key="7">
    <source>
        <dbReference type="PROSITE-ProRule" id="PRU01161"/>
    </source>
</evidence>
<dbReference type="Gene3D" id="3.40.1090.10">
    <property type="entry name" value="Cytosolic phospholipase A2 catalytic domain"/>
    <property type="match status" value="1"/>
</dbReference>
<evidence type="ECO:0000256" key="8">
    <source>
        <dbReference type="SAM" id="MobiDB-lite"/>
    </source>
</evidence>
<feature type="region of interest" description="Disordered" evidence="8">
    <location>
        <begin position="1140"/>
        <end position="1175"/>
    </location>
</feature>
<dbReference type="InterPro" id="IPR001611">
    <property type="entry name" value="Leu-rich_rpt"/>
</dbReference>
<sequence length="1866" mass="196468">MSLFSRRVFGGSPDSFKLLLEYGSSNVDYSHPVRPDQPHAGSAQVRLPKAIASLEFEFNSDESESAVAERFVQKTSALLLSRVEERVVVKLVLPEAPSSNKLKFSSSTQTKLISSKNVSLVLSIACQAPVLRCMHFTRVAGTGNASDAALQTLLSHCDLRTIWKIKVSEGFTGIWSTGTSAQDWAQLRNMNLSHCGLLTLPPAIGSISALRILRLSYNKLTTLPVELYHLNQLEVLAADHNLIANIPAELRHCSSLRELNLEGNRLTTPVIDLRSLSNLQSLQLYGNPLEYLPELSPCSMLRSLSLANVRVVADASFNRWEVEIGALSYMARGHKLSPLFKLTFRRTALQHPLLAGALGRIAEDRANCDLISKEEAAIQQLVLMALSENPVVVRQACKTLGLLAAHSPQTAKQLIQHDALSALVSLMKSSSQESQLCGLSVLSSLAVGCDSVSAQLLSPSLLQRLQDLIRNGDPSVRQASIFALSNLSFCRDNKVAVRKAEGLLPLLIELAQPHASQGTSDASRLMAVRALAVLGENEQVRLAIHAPAITGRGLRILSLDGGGMRGLVTVHLLRHLERRLEGRPLSSMFDLIVGTSTGAIQAVSLAVLKYDIEQCEGVYTKLGHKVFNNQASAATRESEMATWKESLYRMYKSSSQSMRVAVYGCKHDASTFESLLKDMCNLVRLNCVSDQFIDASVLGGPKVVVVATLASISPATPYVFRSYELPVEAEQRAAKIGAHVGSSKHLAWQAVRASAAAPYYLDDFTIGEERFQDGAASANNPTLIGIQQARLLWPDLPIDCVVSMGSGLIPAKPRERSTMSSHVDTGNVLIESACNTERIHEAVATLLQMVPGTRYFRFQPVDDRCTIELDDIDPANWAKLKEGTEEYCIAHAARFDEAAAALLASEHKVQSTAGLSTAEDGPSTSSQCPADVTSPQAPGLRLGERRGVLLLEAPRHSGNYYQTLDGSSLTDRVADIVAGLPSLTRRVDIGITCGASETITQPNKARQLKVGTHPLPVGLSNASASSMGLLKAMQSAATKSSRGSSLLYSSPLVGVPPGAASQLIGSSIMYGGTTPGREGRNASCLAVTHDRLVDGLSNQEGAMSVSTTLVEAVEEKEAAARSGSTVLSQLHSITAALPTAPGEAAAESPAASPNHDTVPPGSQSNSPPAFPSPFKLSVTASSKRVSWTGNAAAGRSTSSAQPVKPVPSQPSGPKPSAAVLAPADSSDSSSFAVQRSATLTRLVAPASLSVPESSLGMTGAAAAAAAAPEASASSVAAATASSAAPTSPSSFLNYFIPTSWTLSVATASSSGGAATVNGSPGASTVQPSSGGAATVNGSPGASTVQPTVTKEPQRSTDTVAAAGSTSVVGASAAVPIPVATCSTLLSKAGNSSILHPQTSATAPTTFSPGTSPVWHHSASGPLPVDPLAHSPTSSIRHSLDTLSASAAEMKVLETRHQQQAQPERIHTSTSHIHGTERTEGSRPQADIPAGQPAPQISSQDVPQSHPMSSGYQSTAGLLPQDLIHGLLQDLSDTVGVVHLALHTATASHSDADSSIEPCSSFQVLGNDRGGMSDAGGALVLQWLHELVAVVEPGPVAAQLLRELGKDPERTTLNQLMMPDGGSHASGNNISLQLGDSQLLKLAQQQVTLANGQQVSSYLFQRTSPSRCLLPQHIHNMVGDWTGLLVVSATPLSETLVEALLRAGVKAVVSPRQDSWERVRHYGAASVQESSVVGSVGEENMGGELNDEDLQIIGCVDHGAVQAVALPRLLVKSTGSCSMGALGGLSALHEDGSMSLQHAAVLPSAMHGVTSVPSYSLNYRESMEKAIPSFFVSFYDALFAGETVLGAIHVAERAVIYLDGFFVCHHL</sequence>
<name>A0A250XKC5_9CHLO</name>
<dbReference type="Gene3D" id="3.80.10.10">
    <property type="entry name" value="Ribonuclease Inhibitor"/>
    <property type="match status" value="1"/>
</dbReference>
<dbReference type="InterPro" id="IPR011989">
    <property type="entry name" value="ARM-like"/>
</dbReference>
<feature type="compositionally biased region" description="Polar residues" evidence="8">
    <location>
        <begin position="1457"/>
        <end position="1472"/>
    </location>
</feature>
<keyword evidence="11" id="KW-1185">Reference proteome</keyword>
<feature type="region of interest" description="Disordered" evidence="8">
    <location>
        <begin position="1399"/>
        <end position="1434"/>
    </location>
</feature>
<dbReference type="SMART" id="SM00369">
    <property type="entry name" value="LRR_TYP"/>
    <property type="match status" value="3"/>
</dbReference>
<dbReference type="InterPro" id="IPR000225">
    <property type="entry name" value="Armadillo"/>
</dbReference>
<dbReference type="InterPro" id="IPR016024">
    <property type="entry name" value="ARM-type_fold"/>
</dbReference>
<evidence type="ECO:0000256" key="6">
    <source>
        <dbReference type="ARBA" id="ARBA00023098"/>
    </source>
</evidence>
<organism evidence="10 11">
    <name type="scientific">Chlamydomonas eustigma</name>
    <dbReference type="NCBI Taxonomy" id="1157962"/>
    <lineage>
        <taxon>Eukaryota</taxon>
        <taxon>Viridiplantae</taxon>
        <taxon>Chlorophyta</taxon>
        <taxon>core chlorophytes</taxon>
        <taxon>Chlorophyceae</taxon>
        <taxon>CS clade</taxon>
        <taxon>Chlamydomonadales</taxon>
        <taxon>Chlamydomonadaceae</taxon>
        <taxon>Chlamydomonas</taxon>
    </lineage>
</organism>
<gene>
    <name evidence="10" type="ORF">CEUSTIGMA_g10943.t1</name>
</gene>
<dbReference type="GO" id="GO:0004620">
    <property type="term" value="F:phospholipase activity"/>
    <property type="evidence" value="ECO:0007669"/>
    <property type="project" value="TreeGrafter"/>
</dbReference>
<feature type="compositionally biased region" description="Polar residues" evidence="8">
    <location>
        <begin position="922"/>
        <end position="936"/>
    </location>
</feature>
<feature type="short sequence motif" description="GXSXG" evidence="7">
    <location>
        <begin position="594"/>
        <end position="598"/>
    </location>
</feature>
<feature type="region of interest" description="Disordered" evidence="8">
    <location>
        <begin position="913"/>
        <end position="939"/>
    </location>
</feature>
<feature type="compositionally biased region" description="Polar residues" evidence="8">
    <location>
        <begin position="1399"/>
        <end position="1410"/>
    </location>
</feature>
<feature type="compositionally biased region" description="Low complexity" evidence="8">
    <location>
        <begin position="1140"/>
        <end position="1153"/>
    </location>
</feature>
<feature type="compositionally biased region" description="Polar residues" evidence="8">
    <location>
        <begin position="1494"/>
        <end position="1513"/>
    </location>
</feature>
<keyword evidence="5 7" id="KW-0442">Lipid degradation</keyword>
<feature type="domain" description="PNPLA" evidence="9">
    <location>
        <begin position="557"/>
        <end position="786"/>
    </location>
</feature>
<protein>
    <recommendedName>
        <fullName evidence="9">PNPLA domain-containing protein</fullName>
    </recommendedName>
</protein>
<comment type="caution">
    <text evidence="10">The sequence shown here is derived from an EMBL/GenBank/DDBJ whole genome shotgun (WGS) entry which is preliminary data.</text>
</comment>
<feature type="short sequence motif" description="GXGXXG" evidence="7">
    <location>
        <begin position="561"/>
        <end position="566"/>
    </location>
</feature>
<evidence type="ECO:0000256" key="1">
    <source>
        <dbReference type="ARBA" id="ARBA00004430"/>
    </source>
</evidence>
<feature type="compositionally biased region" description="Pro residues" evidence="8">
    <location>
        <begin position="1204"/>
        <end position="1213"/>
    </location>
</feature>
<dbReference type="SMART" id="SM00364">
    <property type="entry name" value="LRR_BAC"/>
    <property type="match status" value="4"/>
</dbReference>
<keyword evidence="4 7" id="KW-0378">Hydrolase</keyword>
<evidence type="ECO:0000259" key="9">
    <source>
        <dbReference type="PROSITE" id="PS51635"/>
    </source>
</evidence>
<dbReference type="GO" id="GO:0016020">
    <property type="term" value="C:membrane"/>
    <property type="evidence" value="ECO:0007669"/>
    <property type="project" value="TreeGrafter"/>
</dbReference>
<dbReference type="SUPFAM" id="SSF48371">
    <property type="entry name" value="ARM repeat"/>
    <property type="match status" value="1"/>
</dbReference>
<dbReference type="SMART" id="SM00185">
    <property type="entry name" value="ARM"/>
    <property type="match status" value="4"/>
</dbReference>
<feature type="active site" description="Nucleophile" evidence="7">
    <location>
        <position position="596"/>
    </location>
</feature>
<keyword evidence="2" id="KW-0433">Leucine-rich repeat</keyword>
<evidence type="ECO:0000256" key="4">
    <source>
        <dbReference type="ARBA" id="ARBA00022801"/>
    </source>
</evidence>
<dbReference type="GO" id="GO:0006631">
    <property type="term" value="P:fatty acid metabolic process"/>
    <property type="evidence" value="ECO:0007669"/>
    <property type="project" value="TreeGrafter"/>
</dbReference>
<evidence type="ECO:0000256" key="3">
    <source>
        <dbReference type="ARBA" id="ARBA00022737"/>
    </source>
</evidence>
<dbReference type="Pfam" id="PF13855">
    <property type="entry name" value="LRR_8"/>
    <property type="match status" value="1"/>
</dbReference>
<feature type="short sequence motif" description="DGA/G" evidence="7">
    <location>
        <begin position="773"/>
        <end position="775"/>
    </location>
</feature>
<dbReference type="InterPro" id="IPR032675">
    <property type="entry name" value="LRR_dom_sf"/>
</dbReference>
<dbReference type="InterPro" id="IPR002641">
    <property type="entry name" value="PNPLA_dom"/>
</dbReference>
<dbReference type="PANTHER" id="PTHR24185:SF1">
    <property type="entry name" value="CALCIUM-INDEPENDENT PHOSPHOLIPASE A2-GAMMA"/>
    <property type="match status" value="1"/>
</dbReference>
<dbReference type="GO" id="GO:0005930">
    <property type="term" value="C:axoneme"/>
    <property type="evidence" value="ECO:0007669"/>
    <property type="project" value="UniProtKB-SubCell"/>
</dbReference>
<feature type="region of interest" description="Disordered" evidence="8">
    <location>
        <begin position="1187"/>
        <end position="1223"/>
    </location>
</feature>
<feature type="compositionally biased region" description="Polar residues" evidence="8">
    <location>
        <begin position="1187"/>
        <end position="1201"/>
    </location>
</feature>
<feature type="region of interest" description="Disordered" evidence="8">
    <location>
        <begin position="1453"/>
        <end position="1513"/>
    </location>
</feature>
<dbReference type="EMBL" id="BEGY01000100">
    <property type="protein sequence ID" value="GAX83518.1"/>
    <property type="molecule type" value="Genomic_DNA"/>
</dbReference>